<sequence>MQIELVRHGHDSRAAEELEPHLQDPSHRSVELTEGKATMVNGEKQWYVWRMAEENHVGIAEA</sequence>
<proteinExistence type="predicted"/>
<gene>
    <name evidence="2" type="ORF">N7476_003819</name>
</gene>
<name>A0A9W9GLJ3_9EURO</name>
<feature type="region of interest" description="Disordered" evidence="1">
    <location>
        <begin position="1"/>
        <end position="30"/>
    </location>
</feature>
<evidence type="ECO:0000256" key="1">
    <source>
        <dbReference type="SAM" id="MobiDB-lite"/>
    </source>
</evidence>
<comment type="caution">
    <text evidence="2">The sequence shown here is derived from an EMBL/GenBank/DDBJ whole genome shotgun (WGS) entry which is preliminary data.</text>
</comment>
<protein>
    <submittedName>
        <fullName evidence="2">Uncharacterized protein</fullName>
    </submittedName>
</protein>
<organism evidence="2 3">
    <name type="scientific">Penicillium atrosanguineum</name>
    <dbReference type="NCBI Taxonomy" id="1132637"/>
    <lineage>
        <taxon>Eukaryota</taxon>
        <taxon>Fungi</taxon>
        <taxon>Dikarya</taxon>
        <taxon>Ascomycota</taxon>
        <taxon>Pezizomycotina</taxon>
        <taxon>Eurotiomycetes</taxon>
        <taxon>Eurotiomycetidae</taxon>
        <taxon>Eurotiales</taxon>
        <taxon>Aspergillaceae</taxon>
        <taxon>Penicillium</taxon>
    </lineage>
</organism>
<dbReference type="Proteomes" id="UP001147746">
    <property type="component" value="Unassembled WGS sequence"/>
</dbReference>
<dbReference type="EMBL" id="JAPZBO010000003">
    <property type="protein sequence ID" value="KAJ5320817.1"/>
    <property type="molecule type" value="Genomic_DNA"/>
</dbReference>
<dbReference type="AlphaFoldDB" id="A0A9W9GLJ3"/>
<evidence type="ECO:0000313" key="3">
    <source>
        <dbReference type="Proteomes" id="UP001147746"/>
    </source>
</evidence>
<evidence type="ECO:0000313" key="2">
    <source>
        <dbReference type="EMBL" id="KAJ5320817.1"/>
    </source>
</evidence>
<reference evidence="2" key="2">
    <citation type="journal article" date="2023" name="IMA Fungus">
        <title>Comparative genomic study of the Penicillium genus elucidates a diverse pangenome and 15 lateral gene transfer events.</title>
        <authorList>
            <person name="Petersen C."/>
            <person name="Sorensen T."/>
            <person name="Nielsen M.R."/>
            <person name="Sondergaard T.E."/>
            <person name="Sorensen J.L."/>
            <person name="Fitzpatrick D.A."/>
            <person name="Frisvad J.C."/>
            <person name="Nielsen K.L."/>
        </authorList>
    </citation>
    <scope>NUCLEOTIDE SEQUENCE</scope>
    <source>
        <strain evidence="2">IBT 21472</strain>
    </source>
</reference>
<keyword evidence="3" id="KW-1185">Reference proteome</keyword>
<accession>A0A9W9GLJ3</accession>
<reference evidence="2" key="1">
    <citation type="submission" date="2022-12" db="EMBL/GenBank/DDBJ databases">
        <authorList>
            <person name="Petersen C."/>
        </authorList>
    </citation>
    <scope>NUCLEOTIDE SEQUENCE</scope>
    <source>
        <strain evidence="2">IBT 21472</strain>
    </source>
</reference>